<evidence type="ECO:0008006" key="6">
    <source>
        <dbReference type="Google" id="ProtNLM"/>
    </source>
</evidence>
<dbReference type="InterPro" id="IPR046960">
    <property type="entry name" value="PPR_At4g14850-like_plant"/>
</dbReference>
<evidence type="ECO:0000313" key="5">
    <source>
        <dbReference type="Proteomes" id="UP001279734"/>
    </source>
</evidence>
<evidence type="ECO:0000313" key="4">
    <source>
        <dbReference type="EMBL" id="GMH10216.1"/>
    </source>
</evidence>
<proteinExistence type="inferred from homology"/>
<comment type="similarity">
    <text evidence="2">Belongs to the PPR family. PCMP-E subfamily.</text>
</comment>
<dbReference type="InterPro" id="IPR011990">
    <property type="entry name" value="TPR-like_helical_dom_sf"/>
</dbReference>
<dbReference type="PANTHER" id="PTHR47926">
    <property type="entry name" value="PENTATRICOPEPTIDE REPEAT-CONTAINING PROTEIN"/>
    <property type="match status" value="1"/>
</dbReference>
<dbReference type="Gene3D" id="1.25.40.10">
    <property type="entry name" value="Tetratricopeptide repeat domain"/>
    <property type="match status" value="4"/>
</dbReference>
<dbReference type="FunFam" id="1.25.40.10:FF:001156">
    <property type="entry name" value="Pentatricopeptide repeat-containing protein At5g61800"/>
    <property type="match status" value="1"/>
</dbReference>
<gene>
    <name evidence="4" type="ORF">Nepgr_012057</name>
</gene>
<keyword evidence="5" id="KW-1185">Reference proteome</keyword>
<dbReference type="Pfam" id="PF13041">
    <property type="entry name" value="PPR_2"/>
    <property type="match status" value="2"/>
</dbReference>
<evidence type="ECO:0000256" key="1">
    <source>
        <dbReference type="ARBA" id="ARBA00022737"/>
    </source>
</evidence>
<feature type="repeat" description="PPR" evidence="3">
    <location>
        <begin position="378"/>
        <end position="412"/>
    </location>
</feature>
<keyword evidence="1" id="KW-0677">Repeat</keyword>
<dbReference type="FunFam" id="1.25.40.10:FF:000334">
    <property type="entry name" value="Pentatricopeptide repeat-containing protein"/>
    <property type="match status" value="1"/>
</dbReference>
<dbReference type="InterPro" id="IPR002885">
    <property type="entry name" value="PPR_rpt"/>
</dbReference>
<dbReference type="InterPro" id="IPR046848">
    <property type="entry name" value="E_motif"/>
</dbReference>
<dbReference type="PANTHER" id="PTHR47926:SF467">
    <property type="entry name" value="REPEAT-CONTAINING PROTEIN, PUTATIVE-RELATED"/>
    <property type="match status" value="1"/>
</dbReference>
<dbReference type="GO" id="GO:0003723">
    <property type="term" value="F:RNA binding"/>
    <property type="evidence" value="ECO:0007669"/>
    <property type="project" value="InterPro"/>
</dbReference>
<name>A0AAD3XMX6_NEPGR</name>
<dbReference type="SUPFAM" id="SSF48452">
    <property type="entry name" value="TPR-like"/>
    <property type="match status" value="1"/>
</dbReference>
<sequence length="615" mass="68676">MRRCTSLPSPCSLSEPRSSASIKTLLNLCKTLRTLEQIHAQIIQKGLEDDNSIVCSFVSLCNSLSVLRYATSVFHRVSNPSLVPLWNSILKGHCDHSSLALSLTLFSRMRLHPVAPDNYTLPALIKCCSHESAICVGKGIHGLTIKYGVVDEVAVGSSLIGLYGKCGKICHARNVFDEMSVKNEVSWNVMIVAYVNFGDMVEARRVFDIMPVRNVVSWNAMIDRYAKFGNLKNARKLFDEMPEKNVISYTSMIDGYAKRGDMASARFLFEHCQQRDVILWSALISGYTQNGLPNEAVKMFFEMKSTNVRPDEFIMVSLMSACSHIGHLQLAKWTDSYMNMSCFDLHNTHVAAALVDMNAKCGNMERAIRLFNNMPKRDLVSYCSMIQGLSVHGQGEKAVGLFYKMLSEGLTPDDVAFTVILTTCSRAGLVEEGYGLFDLMRKGYSIVPSPDHYACMVDLLGRSGQLKAAYDLIKSMPIEPHAGTWGALLGACKLHYDIEFGEIVAARLKELEPCNSGTYVLLSNIYAAANRWFDVSIFLGSFGSYILSSITTKWHWVSPFSLLDDYHASEDDDLELSSLYHATWIVPSIMHEVHAWWQASMEKEMATLEQITHGS</sequence>
<reference evidence="4" key="1">
    <citation type="submission" date="2023-05" db="EMBL/GenBank/DDBJ databases">
        <title>Nepenthes gracilis genome sequencing.</title>
        <authorList>
            <person name="Fukushima K."/>
        </authorList>
    </citation>
    <scope>NUCLEOTIDE SEQUENCE</scope>
    <source>
        <strain evidence="4">SING2019-196</strain>
    </source>
</reference>
<evidence type="ECO:0000256" key="2">
    <source>
        <dbReference type="ARBA" id="ARBA00061659"/>
    </source>
</evidence>
<feature type="repeat" description="PPR" evidence="3">
    <location>
        <begin position="214"/>
        <end position="248"/>
    </location>
</feature>
<dbReference type="AlphaFoldDB" id="A0AAD3XMX6"/>
<accession>A0AAD3XMX6</accession>
<organism evidence="4 5">
    <name type="scientific">Nepenthes gracilis</name>
    <name type="common">Slender pitcher plant</name>
    <dbReference type="NCBI Taxonomy" id="150966"/>
    <lineage>
        <taxon>Eukaryota</taxon>
        <taxon>Viridiplantae</taxon>
        <taxon>Streptophyta</taxon>
        <taxon>Embryophyta</taxon>
        <taxon>Tracheophyta</taxon>
        <taxon>Spermatophyta</taxon>
        <taxon>Magnoliopsida</taxon>
        <taxon>eudicotyledons</taxon>
        <taxon>Gunneridae</taxon>
        <taxon>Pentapetalae</taxon>
        <taxon>Caryophyllales</taxon>
        <taxon>Nepenthaceae</taxon>
        <taxon>Nepenthes</taxon>
    </lineage>
</organism>
<evidence type="ECO:0000256" key="3">
    <source>
        <dbReference type="PROSITE-ProRule" id="PRU00708"/>
    </source>
</evidence>
<dbReference type="PROSITE" id="PS51375">
    <property type="entry name" value="PPR"/>
    <property type="match status" value="4"/>
</dbReference>
<feature type="repeat" description="PPR" evidence="3">
    <location>
        <begin position="276"/>
        <end position="310"/>
    </location>
</feature>
<dbReference type="Pfam" id="PF20431">
    <property type="entry name" value="E_motif"/>
    <property type="match status" value="1"/>
</dbReference>
<dbReference type="EMBL" id="BSYO01000009">
    <property type="protein sequence ID" value="GMH10216.1"/>
    <property type="molecule type" value="Genomic_DNA"/>
</dbReference>
<dbReference type="GO" id="GO:0009451">
    <property type="term" value="P:RNA modification"/>
    <property type="evidence" value="ECO:0007669"/>
    <property type="project" value="InterPro"/>
</dbReference>
<comment type="caution">
    <text evidence="4">The sequence shown here is derived from an EMBL/GenBank/DDBJ whole genome shotgun (WGS) entry which is preliminary data.</text>
</comment>
<dbReference type="Proteomes" id="UP001279734">
    <property type="component" value="Unassembled WGS sequence"/>
</dbReference>
<protein>
    <recommendedName>
        <fullName evidence="6">Pentatricopeptide repeat-containing protein</fullName>
    </recommendedName>
</protein>
<dbReference type="Pfam" id="PF01535">
    <property type="entry name" value="PPR"/>
    <property type="match status" value="4"/>
</dbReference>
<feature type="repeat" description="PPR" evidence="3">
    <location>
        <begin position="183"/>
        <end position="213"/>
    </location>
</feature>
<dbReference type="NCBIfam" id="TIGR00756">
    <property type="entry name" value="PPR"/>
    <property type="match status" value="6"/>
</dbReference>